<protein>
    <submittedName>
        <fullName evidence="9">Iron ABC transporter permease</fullName>
    </submittedName>
</protein>
<sequence>MRRGIGLALSVGVLGFVVLLSLWVGTKNIPFTATWDLLLRDDGSGDAAIIRDVRVPRALLGVLVGAALGLAGALMQALTRNPLADPGLLGVNMGAAAAVVSAIAFFGVTSATGYVWFALAGAAVVSVAVYVLGSTGRGVVGPDRLVLSGAALGAVLYAFISAVLLLHAHTFHSFRFWNVGSLAGRTLEVVGQVAPFILPGILIAFLLAPSLNVLALGEHTGKALGANPNRTKGFGVLAITLLAGAGTAAAGPIGFVGLAVPQVARMIAGSDQRWVLSYSAVLAPVLLLGADVIGRVLIAPQEMEVGIITAFLGAPVFIALCRRRKPARL</sequence>
<evidence type="ECO:0000256" key="2">
    <source>
        <dbReference type="ARBA" id="ARBA00007935"/>
    </source>
</evidence>
<dbReference type="InterPro" id="IPR037294">
    <property type="entry name" value="ABC_BtuC-like"/>
</dbReference>
<dbReference type="GO" id="GO:0005886">
    <property type="term" value="C:plasma membrane"/>
    <property type="evidence" value="ECO:0007669"/>
    <property type="project" value="UniProtKB-SubCell"/>
</dbReference>
<comment type="caution">
    <text evidence="9">The sequence shown here is derived from an EMBL/GenBank/DDBJ whole genome shotgun (WGS) entry which is preliminary data.</text>
</comment>
<keyword evidence="5 8" id="KW-0812">Transmembrane</keyword>
<dbReference type="Pfam" id="PF01032">
    <property type="entry name" value="FecCD"/>
    <property type="match status" value="1"/>
</dbReference>
<comment type="similarity">
    <text evidence="2">Belongs to the binding-protein-dependent transport system permease family. FecCD subfamily.</text>
</comment>
<dbReference type="Gene3D" id="1.10.3470.10">
    <property type="entry name" value="ABC transporter involved in vitamin B12 uptake, BtuC"/>
    <property type="match status" value="1"/>
</dbReference>
<accession>A0A918EED0</accession>
<feature type="transmembrane region" description="Helical" evidence="8">
    <location>
        <begin position="114"/>
        <end position="133"/>
    </location>
</feature>
<feature type="transmembrane region" description="Helical" evidence="8">
    <location>
        <begin position="58"/>
        <end position="75"/>
    </location>
</feature>
<keyword evidence="6 8" id="KW-1133">Transmembrane helix</keyword>
<keyword evidence="4" id="KW-1003">Cell membrane</keyword>
<keyword evidence="7 8" id="KW-0472">Membrane</keyword>
<feature type="transmembrane region" description="Helical" evidence="8">
    <location>
        <begin position="7"/>
        <end position="25"/>
    </location>
</feature>
<evidence type="ECO:0000313" key="9">
    <source>
        <dbReference type="EMBL" id="GGP64463.1"/>
    </source>
</evidence>
<dbReference type="EMBL" id="BMRG01000008">
    <property type="protein sequence ID" value="GGP64463.1"/>
    <property type="molecule type" value="Genomic_DNA"/>
</dbReference>
<evidence type="ECO:0000256" key="5">
    <source>
        <dbReference type="ARBA" id="ARBA00022692"/>
    </source>
</evidence>
<comment type="subcellular location">
    <subcellularLocation>
        <location evidence="1">Cell membrane</location>
        <topology evidence="1">Multi-pass membrane protein</topology>
    </subcellularLocation>
</comment>
<evidence type="ECO:0000256" key="7">
    <source>
        <dbReference type="ARBA" id="ARBA00023136"/>
    </source>
</evidence>
<dbReference type="PANTHER" id="PTHR30472">
    <property type="entry name" value="FERRIC ENTEROBACTIN TRANSPORT SYSTEM PERMEASE PROTEIN"/>
    <property type="match status" value="1"/>
</dbReference>
<keyword evidence="3" id="KW-0813">Transport</keyword>
<evidence type="ECO:0000313" key="10">
    <source>
        <dbReference type="Proteomes" id="UP000639606"/>
    </source>
</evidence>
<dbReference type="Proteomes" id="UP000639606">
    <property type="component" value="Unassembled WGS sequence"/>
</dbReference>
<dbReference type="SUPFAM" id="SSF81345">
    <property type="entry name" value="ABC transporter involved in vitamin B12 uptake, BtuC"/>
    <property type="match status" value="1"/>
</dbReference>
<organism evidence="9 10">
    <name type="scientific">Saccharothrix coeruleofusca</name>
    <dbReference type="NCBI Taxonomy" id="33919"/>
    <lineage>
        <taxon>Bacteria</taxon>
        <taxon>Bacillati</taxon>
        <taxon>Actinomycetota</taxon>
        <taxon>Actinomycetes</taxon>
        <taxon>Pseudonocardiales</taxon>
        <taxon>Pseudonocardiaceae</taxon>
        <taxon>Saccharothrix</taxon>
    </lineage>
</organism>
<proteinExistence type="inferred from homology"/>
<feature type="transmembrane region" description="Helical" evidence="8">
    <location>
        <begin position="145"/>
        <end position="169"/>
    </location>
</feature>
<evidence type="ECO:0000256" key="1">
    <source>
        <dbReference type="ARBA" id="ARBA00004651"/>
    </source>
</evidence>
<dbReference type="CDD" id="cd06550">
    <property type="entry name" value="TM_ABC_iron-siderophores_like"/>
    <property type="match status" value="1"/>
</dbReference>
<gene>
    <name evidence="9" type="ORF">GCM10010185_41170</name>
</gene>
<reference evidence="9" key="1">
    <citation type="journal article" date="2014" name="Int. J. Syst. Evol. Microbiol.">
        <title>Complete genome sequence of Corynebacterium casei LMG S-19264T (=DSM 44701T), isolated from a smear-ripened cheese.</title>
        <authorList>
            <consortium name="US DOE Joint Genome Institute (JGI-PGF)"/>
            <person name="Walter F."/>
            <person name="Albersmeier A."/>
            <person name="Kalinowski J."/>
            <person name="Ruckert C."/>
        </authorList>
    </citation>
    <scope>NUCLEOTIDE SEQUENCE</scope>
    <source>
        <strain evidence="9">JCM 3313</strain>
    </source>
</reference>
<evidence type="ECO:0000256" key="4">
    <source>
        <dbReference type="ARBA" id="ARBA00022475"/>
    </source>
</evidence>
<feature type="transmembrane region" description="Helical" evidence="8">
    <location>
        <begin position="275"/>
        <end position="297"/>
    </location>
</feature>
<dbReference type="GO" id="GO:0033214">
    <property type="term" value="P:siderophore-iron import into cell"/>
    <property type="evidence" value="ECO:0007669"/>
    <property type="project" value="TreeGrafter"/>
</dbReference>
<evidence type="ECO:0000256" key="6">
    <source>
        <dbReference type="ARBA" id="ARBA00022989"/>
    </source>
</evidence>
<dbReference type="GO" id="GO:0022857">
    <property type="term" value="F:transmembrane transporter activity"/>
    <property type="evidence" value="ECO:0007669"/>
    <property type="project" value="InterPro"/>
</dbReference>
<dbReference type="FunFam" id="1.10.3470.10:FF:000001">
    <property type="entry name" value="Vitamin B12 ABC transporter permease BtuC"/>
    <property type="match status" value="1"/>
</dbReference>
<feature type="transmembrane region" description="Helical" evidence="8">
    <location>
        <begin position="189"/>
        <end position="208"/>
    </location>
</feature>
<dbReference type="InterPro" id="IPR000522">
    <property type="entry name" value="ABC_transptr_permease_BtuC"/>
</dbReference>
<name>A0A918EED0_9PSEU</name>
<evidence type="ECO:0000256" key="8">
    <source>
        <dbReference type="SAM" id="Phobius"/>
    </source>
</evidence>
<reference evidence="9" key="2">
    <citation type="submission" date="2020-09" db="EMBL/GenBank/DDBJ databases">
        <authorList>
            <person name="Sun Q."/>
            <person name="Ohkuma M."/>
        </authorList>
    </citation>
    <scope>NUCLEOTIDE SEQUENCE</scope>
    <source>
        <strain evidence="9">JCM 3313</strain>
    </source>
</reference>
<dbReference type="RefSeq" id="WP_229795945.1">
    <property type="nucleotide sequence ID" value="NZ_BMRG01000008.1"/>
</dbReference>
<evidence type="ECO:0000256" key="3">
    <source>
        <dbReference type="ARBA" id="ARBA00022448"/>
    </source>
</evidence>
<feature type="transmembrane region" description="Helical" evidence="8">
    <location>
        <begin position="87"/>
        <end position="108"/>
    </location>
</feature>
<dbReference type="PANTHER" id="PTHR30472:SF1">
    <property type="entry name" value="FE(3+) DICITRATE TRANSPORT SYSTEM PERMEASE PROTEIN FECC-RELATED"/>
    <property type="match status" value="1"/>
</dbReference>
<keyword evidence="10" id="KW-1185">Reference proteome</keyword>
<dbReference type="AlphaFoldDB" id="A0A918EED0"/>
<feature type="transmembrane region" description="Helical" evidence="8">
    <location>
        <begin position="303"/>
        <end position="321"/>
    </location>
</feature>